<dbReference type="CDD" id="cd02440">
    <property type="entry name" value="AdoMet_MTases"/>
    <property type="match status" value="1"/>
</dbReference>
<organism evidence="6 7">
    <name type="scientific">Propioniciclava soli</name>
    <dbReference type="NCBI Taxonomy" id="2775081"/>
    <lineage>
        <taxon>Bacteria</taxon>
        <taxon>Bacillati</taxon>
        <taxon>Actinomycetota</taxon>
        <taxon>Actinomycetes</taxon>
        <taxon>Propionibacteriales</taxon>
        <taxon>Propionibacteriaceae</taxon>
        <taxon>Propioniciclava</taxon>
    </lineage>
</organism>
<dbReference type="RefSeq" id="WP_342373463.1">
    <property type="nucleotide sequence ID" value="NZ_CP115965.1"/>
</dbReference>
<feature type="active site" description="Nucleophile" evidence="4">
    <location>
        <position position="361"/>
    </location>
</feature>
<dbReference type="PROSITE" id="PS51687">
    <property type="entry name" value="SAM_MT_RNA_M5U"/>
    <property type="match status" value="1"/>
</dbReference>
<accession>A0ABZ3CC07</accession>
<feature type="domain" description="TRAM" evidence="5">
    <location>
        <begin position="4"/>
        <end position="63"/>
    </location>
</feature>
<evidence type="ECO:0000313" key="7">
    <source>
        <dbReference type="Proteomes" id="UP001434337"/>
    </source>
</evidence>
<evidence type="ECO:0000256" key="4">
    <source>
        <dbReference type="PROSITE-ProRule" id="PRU01024"/>
    </source>
</evidence>
<evidence type="ECO:0000259" key="5">
    <source>
        <dbReference type="PROSITE" id="PS50926"/>
    </source>
</evidence>
<dbReference type="Pfam" id="PF05958">
    <property type="entry name" value="tRNA_U5-meth_tr"/>
    <property type="match status" value="1"/>
</dbReference>
<proteinExistence type="inferred from homology"/>
<dbReference type="SUPFAM" id="SSF50249">
    <property type="entry name" value="Nucleic acid-binding proteins"/>
    <property type="match status" value="1"/>
</dbReference>
<gene>
    <name evidence="6" type="ORF">PCC79_07730</name>
</gene>
<dbReference type="Pfam" id="PF01938">
    <property type="entry name" value="TRAM"/>
    <property type="match status" value="1"/>
</dbReference>
<feature type="binding site" evidence="4">
    <location>
        <position position="334"/>
    </location>
    <ligand>
        <name>S-adenosyl-L-methionine</name>
        <dbReference type="ChEBI" id="CHEBI:59789"/>
    </ligand>
</feature>
<dbReference type="Gene3D" id="2.40.50.140">
    <property type="entry name" value="Nucleic acid-binding proteins"/>
    <property type="match status" value="1"/>
</dbReference>
<feature type="binding site" evidence="4">
    <location>
        <position position="273"/>
    </location>
    <ligand>
        <name>S-adenosyl-L-methionine</name>
        <dbReference type="ChEBI" id="CHEBI:59789"/>
    </ligand>
</feature>
<comment type="similarity">
    <text evidence="4">Belongs to the class I-like SAM-binding methyltransferase superfamily. RNA M5U methyltransferase family.</text>
</comment>
<dbReference type="Gene3D" id="2.40.50.1070">
    <property type="match status" value="1"/>
</dbReference>
<keyword evidence="3 4" id="KW-0949">S-adenosyl-L-methionine</keyword>
<evidence type="ECO:0000256" key="2">
    <source>
        <dbReference type="ARBA" id="ARBA00022679"/>
    </source>
</evidence>
<dbReference type="InterPro" id="IPR010280">
    <property type="entry name" value="U5_MeTrfase_fam"/>
</dbReference>
<dbReference type="PANTHER" id="PTHR11061:SF30">
    <property type="entry name" value="TRNA (URACIL(54)-C(5))-METHYLTRANSFERASE"/>
    <property type="match status" value="1"/>
</dbReference>
<dbReference type="PROSITE" id="PS50926">
    <property type="entry name" value="TRAM"/>
    <property type="match status" value="1"/>
</dbReference>
<evidence type="ECO:0000313" key="6">
    <source>
        <dbReference type="EMBL" id="WZX00064.1"/>
    </source>
</evidence>
<evidence type="ECO:0000256" key="1">
    <source>
        <dbReference type="ARBA" id="ARBA00022603"/>
    </source>
</evidence>
<feature type="binding site" evidence="4">
    <location>
        <position position="244"/>
    </location>
    <ligand>
        <name>S-adenosyl-L-methionine</name>
        <dbReference type="ChEBI" id="CHEBI:59789"/>
    </ligand>
</feature>
<dbReference type="Proteomes" id="UP001434337">
    <property type="component" value="Chromosome"/>
</dbReference>
<keyword evidence="7" id="KW-1185">Reference proteome</keyword>
<dbReference type="InterPro" id="IPR012340">
    <property type="entry name" value="NA-bd_OB-fold"/>
</dbReference>
<feature type="binding site" evidence="4">
    <location>
        <position position="294"/>
    </location>
    <ligand>
        <name>S-adenosyl-L-methionine</name>
        <dbReference type="ChEBI" id="CHEBI:59789"/>
    </ligand>
</feature>
<dbReference type="InterPro" id="IPR002792">
    <property type="entry name" value="TRAM_dom"/>
</dbReference>
<keyword evidence="1 4" id="KW-0489">Methyltransferase</keyword>
<dbReference type="EMBL" id="CP115965">
    <property type="protein sequence ID" value="WZX00064.1"/>
    <property type="molecule type" value="Genomic_DNA"/>
</dbReference>
<evidence type="ECO:0000256" key="3">
    <source>
        <dbReference type="ARBA" id="ARBA00022691"/>
    </source>
</evidence>
<sequence length="411" mass="42760">MTTELAVGDVVGPVRVGRVAHGGHWVARHEGRVIFVRHTLEGELVRVRITEVAKRFARGDAMGVEEASPHRVAAPCPVAGVCGGCDLQHVAPAHQRELKRQVIAEQLDRLAGVSFSGSVEAVTPEALGWRTRVRYLSDGRAWGLRAHRSHTVVPLPEQGCLIARPPIARPEVGPGPAGSQRLGVESRGEISGPAVHWLAAAGASDAVPDAEPGAATALEEGGPGVVVERAAGRTFRVRTDGFWQVHPEAADTLAAAVVAALDPQPGESAVDLYCGVGLFAGALSAQGVDVVGVEGSREAVALASSNVPEATFRAGPVERLVRKLPPRVDLVVLDPPRAGAGRAVMEQVCARRPRAIAYVACDPAALARDLATAAGLGYHVAGVRAFDLFGMTHHVECVALLVPAAAGASDE</sequence>
<dbReference type="SUPFAM" id="SSF53335">
    <property type="entry name" value="S-adenosyl-L-methionine-dependent methyltransferases"/>
    <property type="match status" value="1"/>
</dbReference>
<dbReference type="PANTHER" id="PTHR11061">
    <property type="entry name" value="RNA M5U METHYLTRANSFERASE"/>
    <property type="match status" value="1"/>
</dbReference>
<keyword evidence="2 4" id="KW-0808">Transferase</keyword>
<name>A0ABZ3CC07_9ACTN</name>
<dbReference type="InterPro" id="IPR029063">
    <property type="entry name" value="SAM-dependent_MTases_sf"/>
</dbReference>
<dbReference type="Gene3D" id="3.40.50.150">
    <property type="entry name" value="Vaccinia Virus protein VP39"/>
    <property type="match status" value="2"/>
</dbReference>
<reference evidence="6 7" key="1">
    <citation type="journal article" date="2023" name="Environ Microbiome">
        <title>A coral-associated actinobacterium mitigates coral bleaching under heat stress.</title>
        <authorList>
            <person name="Li J."/>
            <person name="Zou Y."/>
            <person name="Li Q."/>
            <person name="Zhang J."/>
            <person name="Bourne D.G."/>
            <person name="Lyu Y."/>
            <person name="Liu C."/>
            <person name="Zhang S."/>
        </authorList>
    </citation>
    <scope>NUCLEOTIDE SEQUENCE [LARGE SCALE GENOMIC DNA]</scope>
    <source>
        <strain evidence="6 7">SCSIO 13291</strain>
    </source>
</reference>
<protein>
    <submittedName>
        <fullName evidence="6">TRAM domain-containing protein</fullName>
    </submittedName>
</protein>